<name>A0A8H9LT53_9GAMM</name>
<dbReference type="Proteomes" id="UP000623776">
    <property type="component" value="Unassembled WGS sequence"/>
</dbReference>
<keyword evidence="5" id="KW-1185">Reference proteome</keyword>
<dbReference type="InterPro" id="IPR012349">
    <property type="entry name" value="Split_barrel_FMN-bd"/>
</dbReference>
<dbReference type="PANTHER" id="PTHR30466">
    <property type="entry name" value="FLAVIN REDUCTASE"/>
    <property type="match status" value="1"/>
</dbReference>
<comment type="similarity">
    <text evidence="1">Belongs to the non-flavoprotein flavin reductase family.</text>
</comment>
<dbReference type="Pfam" id="PF01613">
    <property type="entry name" value="Flavin_Reduct"/>
    <property type="match status" value="1"/>
</dbReference>
<sequence length="317" mass="35260">MSIDTRDFRNALGKFATGVTVITTRDTQGEHYGVTASSFNAVSMTPPLILWSIDKGAYSLDAYCQAEHFLVNVLGSDQVPISNRFAQRGENKFQGIDLEEGVGGSARIVGAVAHFECRTWQVYEGGDHFIIVGEVLKYGYQEGRGALVFHNGRYALPEPHPMTIPQEEAETGEGLLGHHFLYLLRQSLSAYRQDFYPRLEHMGVDEKEWRVLTLLLDRGALPLETIAQRVAQPIEDLKDTLSGLTRRGLLRDHDDHVSLALTNAGGELARKLLQMAREHEQKVFEGVSEEEMGVLKGGLERVIGQLGNPWSVTAKSR</sequence>
<evidence type="ECO:0000256" key="1">
    <source>
        <dbReference type="ARBA" id="ARBA00008898"/>
    </source>
</evidence>
<evidence type="ECO:0000256" key="2">
    <source>
        <dbReference type="ARBA" id="ARBA00023002"/>
    </source>
</evidence>
<dbReference type="InterPro" id="IPR050268">
    <property type="entry name" value="NADH-dep_flavin_reductase"/>
</dbReference>
<organism evidence="4 5">
    <name type="scientific">Vreelandella hamiltonii</name>
    <dbReference type="NCBI Taxonomy" id="502829"/>
    <lineage>
        <taxon>Bacteria</taxon>
        <taxon>Pseudomonadati</taxon>
        <taxon>Pseudomonadota</taxon>
        <taxon>Gammaproteobacteria</taxon>
        <taxon>Oceanospirillales</taxon>
        <taxon>Halomonadaceae</taxon>
        <taxon>Vreelandella</taxon>
    </lineage>
</organism>
<evidence type="ECO:0000313" key="4">
    <source>
        <dbReference type="EMBL" id="GGW27895.1"/>
    </source>
</evidence>
<keyword evidence="2" id="KW-0560">Oxidoreductase</keyword>
<comment type="caution">
    <text evidence="4">The sequence shown here is derived from an EMBL/GenBank/DDBJ whole genome shotgun (WGS) entry which is preliminary data.</text>
</comment>
<dbReference type="AlphaFoldDB" id="A0A8H9LT53"/>
<gene>
    <name evidence="4" type="ORF">GCM10007157_20070</name>
</gene>
<dbReference type="SUPFAM" id="SSF50475">
    <property type="entry name" value="FMN-binding split barrel"/>
    <property type="match status" value="1"/>
</dbReference>
<protein>
    <submittedName>
        <fullName evidence="4">Flavin oxidoreductase</fullName>
    </submittedName>
</protein>
<dbReference type="SUPFAM" id="SSF46785">
    <property type="entry name" value="Winged helix' DNA-binding domain"/>
    <property type="match status" value="1"/>
</dbReference>
<reference evidence="5" key="1">
    <citation type="journal article" date="2019" name="Int. J. Syst. Evol. Microbiol.">
        <title>The Global Catalogue of Microorganisms (GCM) 10K type strain sequencing project: providing services to taxonomists for standard genome sequencing and annotation.</title>
        <authorList>
            <consortium name="The Broad Institute Genomics Platform"/>
            <consortium name="The Broad Institute Genome Sequencing Center for Infectious Disease"/>
            <person name="Wu L."/>
            <person name="Ma J."/>
        </authorList>
    </citation>
    <scope>NUCLEOTIDE SEQUENCE [LARGE SCALE GENOMIC DNA]</scope>
    <source>
        <strain evidence="5">KCTC 22154</strain>
    </source>
</reference>
<dbReference type="GO" id="GO:0042602">
    <property type="term" value="F:riboflavin reductase (NADPH) activity"/>
    <property type="evidence" value="ECO:0007669"/>
    <property type="project" value="TreeGrafter"/>
</dbReference>
<dbReference type="InterPro" id="IPR002563">
    <property type="entry name" value="Flavin_Rdtase-like_dom"/>
</dbReference>
<dbReference type="RefSeq" id="WP_096921888.1">
    <property type="nucleotide sequence ID" value="NZ_BMXN01000010.1"/>
</dbReference>
<dbReference type="SMART" id="SM00903">
    <property type="entry name" value="Flavin_Reduct"/>
    <property type="match status" value="1"/>
</dbReference>
<dbReference type="Gene3D" id="1.10.10.10">
    <property type="entry name" value="Winged helix-like DNA-binding domain superfamily/Winged helix DNA-binding domain"/>
    <property type="match status" value="1"/>
</dbReference>
<dbReference type="PANTHER" id="PTHR30466:SF11">
    <property type="entry name" value="FLAVIN-DEPENDENT MONOOXYGENASE, REDUCTASE SUBUNIT HSAB"/>
    <property type="match status" value="1"/>
</dbReference>
<dbReference type="InterPro" id="IPR036390">
    <property type="entry name" value="WH_DNA-bd_sf"/>
</dbReference>
<dbReference type="Gene3D" id="2.30.110.10">
    <property type="entry name" value="Electron Transport, Fmn-binding Protein, Chain A"/>
    <property type="match status" value="1"/>
</dbReference>
<evidence type="ECO:0000259" key="3">
    <source>
        <dbReference type="SMART" id="SM00903"/>
    </source>
</evidence>
<proteinExistence type="inferred from homology"/>
<dbReference type="GO" id="GO:0010181">
    <property type="term" value="F:FMN binding"/>
    <property type="evidence" value="ECO:0007669"/>
    <property type="project" value="InterPro"/>
</dbReference>
<evidence type="ECO:0000313" key="5">
    <source>
        <dbReference type="Proteomes" id="UP000623776"/>
    </source>
</evidence>
<feature type="domain" description="Flavin reductase like" evidence="3">
    <location>
        <begin position="12"/>
        <end position="156"/>
    </location>
</feature>
<dbReference type="EMBL" id="BMXN01000010">
    <property type="protein sequence ID" value="GGW27895.1"/>
    <property type="molecule type" value="Genomic_DNA"/>
</dbReference>
<dbReference type="InterPro" id="IPR036388">
    <property type="entry name" value="WH-like_DNA-bd_sf"/>
</dbReference>
<accession>A0A8H9LT53</accession>